<dbReference type="EMBL" id="KV878244">
    <property type="protein sequence ID" value="OJZ84719.1"/>
    <property type="molecule type" value="Genomic_DNA"/>
</dbReference>
<protein>
    <submittedName>
        <fullName evidence="1">Uncharacterized protein</fullName>
    </submittedName>
</protein>
<reference evidence="2" key="1">
    <citation type="journal article" date="2017" name="Genome Biol.">
        <title>Comparative genomics reveals high biological diversity and specific adaptations in the industrially and medically important fungal genus Aspergillus.</title>
        <authorList>
            <person name="de Vries R.P."/>
            <person name="Riley R."/>
            <person name="Wiebenga A."/>
            <person name="Aguilar-Osorio G."/>
            <person name="Amillis S."/>
            <person name="Uchima C.A."/>
            <person name="Anderluh G."/>
            <person name="Asadollahi M."/>
            <person name="Askin M."/>
            <person name="Barry K."/>
            <person name="Battaglia E."/>
            <person name="Bayram O."/>
            <person name="Benocci T."/>
            <person name="Braus-Stromeyer S.A."/>
            <person name="Caldana C."/>
            <person name="Canovas D."/>
            <person name="Cerqueira G.C."/>
            <person name="Chen F."/>
            <person name="Chen W."/>
            <person name="Choi C."/>
            <person name="Clum A."/>
            <person name="Dos Santos R.A."/>
            <person name="Damasio A.R."/>
            <person name="Diallinas G."/>
            <person name="Emri T."/>
            <person name="Fekete E."/>
            <person name="Flipphi M."/>
            <person name="Freyberg S."/>
            <person name="Gallo A."/>
            <person name="Gournas C."/>
            <person name="Habgood R."/>
            <person name="Hainaut M."/>
            <person name="Harispe M.L."/>
            <person name="Henrissat B."/>
            <person name="Hilden K.S."/>
            <person name="Hope R."/>
            <person name="Hossain A."/>
            <person name="Karabika E."/>
            <person name="Karaffa L."/>
            <person name="Karanyi Z."/>
            <person name="Krasevec N."/>
            <person name="Kuo A."/>
            <person name="Kusch H."/>
            <person name="LaButti K."/>
            <person name="Lagendijk E.L."/>
            <person name="Lapidus A."/>
            <person name="Levasseur A."/>
            <person name="Lindquist E."/>
            <person name="Lipzen A."/>
            <person name="Logrieco A.F."/>
            <person name="MacCabe A."/>
            <person name="Maekelae M.R."/>
            <person name="Malavazi I."/>
            <person name="Melin P."/>
            <person name="Meyer V."/>
            <person name="Mielnichuk N."/>
            <person name="Miskei M."/>
            <person name="Molnar A.P."/>
            <person name="Mule G."/>
            <person name="Ngan C.Y."/>
            <person name="Orejas M."/>
            <person name="Orosz E."/>
            <person name="Ouedraogo J.P."/>
            <person name="Overkamp K.M."/>
            <person name="Park H.-S."/>
            <person name="Perrone G."/>
            <person name="Piumi F."/>
            <person name="Punt P.J."/>
            <person name="Ram A.F."/>
            <person name="Ramon A."/>
            <person name="Rauscher S."/>
            <person name="Record E."/>
            <person name="Riano-Pachon D.M."/>
            <person name="Robert V."/>
            <person name="Roehrig J."/>
            <person name="Ruller R."/>
            <person name="Salamov A."/>
            <person name="Salih N.S."/>
            <person name="Samson R.A."/>
            <person name="Sandor E."/>
            <person name="Sanguinetti M."/>
            <person name="Schuetze T."/>
            <person name="Sepcic K."/>
            <person name="Shelest E."/>
            <person name="Sherlock G."/>
            <person name="Sophianopoulou V."/>
            <person name="Squina F.M."/>
            <person name="Sun H."/>
            <person name="Susca A."/>
            <person name="Todd R.B."/>
            <person name="Tsang A."/>
            <person name="Unkles S.E."/>
            <person name="van de Wiele N."/>
            <person name="van Rossen-Uffink D."/>
            <person name="Oliveira J.V."/>
            <person name="Vesth T.C."/>
            <person name="Visser J."/>
            <person name="Yu J.-H."/>
            <person name="Zhou M."/>
            <person name="Andersen M.R."/>
            <person name="Archer D.B."/>
            <person name="Baker S.E."/>
            <person name="Benoit I."/>
            <person name="Brakhage A.A."/>
            <person name="Braus G.H."/>
            <person name="Fischer R."/>
            <person name="Frisvad J.C."/>
            <person name="Goldman G.H."/>
            <person name="Houbraken J."/>
            <person name="Oakley B."/>
            <person name="Pocsi I."/>
            <person name="Scazzocchio C."/>
            <person name="Seiboth B."/>
            <person name="vanKuyk P.A."/>
            <person name="Wortman J."/>
            <person name="Dyer P.S."/>
            <person name="Grigoriev I.V."/>
        </authorList>
    </citation>
    <scope>NUCLEOTIDE SEQUENCE [LARGE SCALE GENOMIC DNA]</scope>
    <source>
        <strain evidence="2">CBS 106.47</strain>
    </source>
</reference>
<dbReference type="PROSITE" id="PS51257">
    <property type="entry name" value="PROKAR_LIPOPROTEIN"/>
    <property type="match status" value="1"/>
</dbReference>
<evidence type="ECO:0000313" key="2">
    <source>
        <dbReference type="Proteomes" id="UP000184063"/>
    </source>
</evidence>
<gene>
    <name evidence="1" type="ORF">ASPFODRAFT_48845</name>
</gene>
<accession>A0A1M3TD90</accession>
<proteinExistence type="predicted"/>
<dbReference type="AlphaFoldDB" id="A0A1M3TD90"/>
<name>A0A1M3TD90_ASPLC</name>
<evidence type="ECO:0000313" key="1">
    <source>
        <dbReference type="EMBL" id="OJZ84719.1"/>
    </source>
</evidence>
<dbReference type="VEuPathDB" id="FungiDB:ASPFODRAFT_48845"/>
<sequence>MLDKDYRGALLLASPSLRRRCVPQQACVPTVGACRIARSTSRFRGEGMQSS</sequence>
<dbReference type="Proteomes" id="UP000184063">
    <property type="component" value="Unassembled WGS sequence"/>
</dbReference>
<organism evidence="1 2">
    <name type="scientific">Aspergillus luchuensis (strain CBS 106.47)</name>
    <dbReference type="NCBI Taxonomy" id="1137211"/>
    <lineage>
        <taxon>Eukaryota</taxon>
        <taxon>Fungi</taxon>
        <taxon>Dikarya</taxon>
        <taxon>Ascomycota</taxon>
        <taxon>Pezizomycotina</taxon>
        <taxon>Eurotiomycetes</taxon>
        <taxon>Eurotiomycetidae</taxon>
        <taxon>Eurotiales</taxon>
        <taxon>Aspergillaceae</taxon>
        <taxon>Aspergillus</taxon>
        <taxon>Aspergillus subgen. Circumdati</taxon>
    </lineage>
</organism>